<gene>
    <name evidence="2" type="ORF">DFR52_102152</name>
</gene>
<feature type="region of interest" description="Disordered" evidence="1">
    <location>
        <begin position="1"/>
        <end position="36"/>
    </location>
</feature>
<accession>A0A317PPL0</accession>
<dbReference type="RefSeq" id="WP_158284884.1">
    <property type="nucleotide sequence ID" value="NZ_QGTR01000002.1"/>
</dbReference>
<sequence length="46" mass="4711">MSVQPLLPRVAPKTGRMVTGHDPAGPEAAVPKDHPGCAARLPAGVR</sequence>
<dbReference type="AlphaFoldDB" id="A0A317PPL0"/>
<evidence type="ECO:0000256" key="1">
    <source>
        <dbReference type="SAM" id="MobiDB-lite"/>
    </source>
</evidence>
<protein>
    <submittedName>
        <fullName evidence="2">Uncharacterized protein</fullName>
    </submittedName>
</protein>
<dbReference type="Proteomes" id="UP000246352">
    <property type="component" value="Unassembled WGS sequence"/>
</dbReference>
<comment type="caution">
    <text evidence="2">The sequence shown here is derived from an EMBL/GenBank/DDBJ whole genome shotgun (WGS) entry which is preliminary data.</text>
</comment>
<organism evidence="2 3">
    <name type="scientific">Hoeflea marina</name>
    <dbReference type="NCBI Taxonomy" id="274592"/>
    <lineage>
        <taxon>Bacteria</taxon>
        <taxon>Pseudomonadati</taxon>
        <taxon>Pseudomonadota</taxon>
        <taxon>Alphaproteobacteria</taxon>
        <taxon>Hyphomicrobiales</taxon>
        <taxon>Rhizobiaceae</taxon>
        <taxon>Hoeflea</taxon>
    </lineage>
</organism>
<evidence type="ECO:0000313" key="2">
    <source>
        <dbReference type="EMBL" id="PWW01490.1"/>
    </source>
</evidence>
<proteinExistence type="predicted"/>
<dbReference type="EMBL" id="QGTR01000002">
    <property type="protein sequence ID" value="PWW01490.1"/>
    <property type="molecule type" value="Genomic_DNA"/>
</dbReference>
<reference evidence="2 3" key="1">
    <citation type="submission" date="2018-05" db="EMBL/GenBank/DDBJ databases">
        <title>Genomic Encyclopedia of Type Strains, Phase IV (KMG-IV): sequencing the most valuable type-strain genomes for metagenomic binning, comparative biology and taxonomic classification.</title>
        <authorList>
            <person name="Goeker M."/>
        </authorList>
    </citation>
    <scope>NUCLEOTIDE SEQUENCE [LARGE SCALE GENOMIC DNA]</scope>
    <source>
        <strain evidence="2 3">DSM 16791</strain>
    </source>
</reference>
<keyword evidence="3" id="KW-1185">Reference proteome</keyword>
<name>A0A317PPL0_9HYPH</name>
<evidence type="ECO:0000313" key="3">
    <source>
        <dbReference type="Proteomes" id="UP000246352"/>
    </source>
</evidence>